<dbReference type="PANTHER" id="PTHR32428:SF2">
    <property type="entry name" value="TARGET OF RAPAMYCIN COMPLEX 2 SUBUNIT BIT61-RELATED"/>
    <property type="match status" value="1"/>
</dbReference>
<feature type="compositionally biased region" description="Polar residues" evidence="1">
    <location>
        <begin position="237"/>
        <end position="253"/>
    </location>
</feature>
<evidence type="ECO:0008006" key="4">
    <source>
        <dbReference type="Google" id="ProtNLM"/>
    </source>
</evidence>
<feature type="compositionally biased region" description="Polar residues" evidence="1">
    <location>
        <begin position="410"/>
        <end position="429"/>
    </location>
</feature>
<dbReference type="OrthoDB" id="2290221at2759"/>
<feature type="compositionally biased region" description="Low complexity" evidence="1">
    <location>
        <begin position="271"/>
        <end position="310"/>
    </location>
</feature>
<dbReference type="Pfam" id="PF08539">
    <property type="entry name" value="HbrB"/>
    <property type="match status" value="1"/>
</dbReference>
<feature type="compositionally biased region" description="Polar residues" evidence="1">
    <location>
        <begin position="215"/>
        <end position="229"/>
    </location>
</feature>
<name>A0A9P6KCB8_9FUNG</name>
<dbReference type="InterPro" id="IPR013745">
    <property type="entry name" value="Bit61/PRR5"/>
</dbReference>
<dbReference type="EMBL" id="JAABOA010002699">
    <property type="protein sequence ID" value="KAF9579522.1"/>
    <property type="molecule type" value="Genomic_DNA"/>
</dbReference>
<protein>
    <recommendedName>
        <fullName evidence="4">HbrB-like-domain-containing protein</fullName>
    </recommendedName>
</protein>
<feature type="region of interest" description="Disordered" evidence="1">
    <location>
        <begin position="1"/>
        <end position="77"/>
    </location>
</feature>
<feature type="compositionally biased region" description="Polar residues" evidence="1">
    <location>
        <begin position="1"/>
        <end position="10"/>
    </location>
</feature>
<dbReference type="Proteomes" id="UP000780801">
    <property type="component" value="Unassembled WGS sequence"/>
</dbReference>
<evidence type="ECO:0000313" key="2">
    <source>
        <dbReference type="EMBL" id="KAF9579522.1"/>
    </source>
</evidence>
<comment type="caution">
    <text evidence="2">The sequence shown here is derived from an EMBL/GenBank/DDBJ whole genome shotgun (WGS) entry which is preliminary data.</text>
</comment>
<accession>A0A9P6KCB8</accession>
<feature type="compositionally biased region" description="Gly residues" evidence="1">
    <location>
        <begin position="155"/>
        <end position="169"/>
    </location>
</feature>
<gene>
    <name evidence="2" type="ORF">BGW38_004184</name>
</gene>
<feature type="compositionally biased region" description="Polar residues" evidence="1">
    <location>
        <begin position="196"/>
        <end position="206"/>
    </location>
</feature>
<organism evidence="2 3">
    <name type="scientific">Lunasporangiospora selenospora</name>
    <dbReference type="NCBI Taxonomy" id="979761"/>
    <lineage>
        <taxon>Eukaryota</taxon>
        <taxon>Fungi</taxon>
        <taxon>Fungi incertae sedis</taxon>
        <taxon>Mucoromycota</taxon>
        <taxon>Mortierellomycotina</taxon>
        <taxon>Mortierellomycetes</taxon>
        <taxon>Mortierellales</taxon>
        <taxon>Mortierellaceae</taxon>
        <taxon>Lunasporangiospora</taxon>
    </lineage>
</organism>
<dbReference type="GO" id="GO:0031932">
    <property type="term" value="C:TORC2 complex"/>
    <property type="evidence" value="ECO:0007669"/>
    <property type="project" value="TreeGrafter"/>
</dbReference>
<reference evidence="2" key="1">
    <citation type="journal article" date="2020" name="Fungal Divers.">
        <title>Resolving the Mortierellaceae phylogeny through synthesis of multi-gene phylogenetics and phylogenomics.</title>
        <authorList>
            <person name="Vandepol N."/>
            <person name="Liber J."/>
            <person name="Desiro A."/>
            <person name="Na H."/>
            <person name="Kennedy M."/>
            <person name="Barry K."/>
            <person name="Grigoriev I.V."/>
            <person name="Miller A.N."/>
            <person name="O'Donnell K."/>
            <person name="Stajich J.E."/>
            <person name="Bonito G."/>
        </authorList>
    </citation>
    <scope>NUCLEOTIDE SEQUENCE</scope>
    <source>
        <strain evidence="2">KOD1015</strain>
    </source>
</reference>
<dbReference type="AlphaFoldDB" id="A0A9P6KCB8"/>
<dbReference type="GO" id="GO:0038203">
    <property type="term" value="P:TORC2 signaling"/>
    <property type="evidence" value="ECO:0007669"/>
    <property type="project" value="TreeGrafter"/>
</dbReference>
<feature type="compositionally biased region" description="Polar residues" evidence="1">
    <location>
        <begin position="95"/>
        <end position="134"/>
    </location>
</feature>
<feature type="region of interest" description="Disordered" evidence="1">
    <location>
        <begin position="186"/>
        <end position="337"/>
    </location>
</feature>
<evidence type="ECO:0000313" key="3">
    <source>
        <dbReference type="Proteomes" id="UP000780801"/>
    </source>
</evidence>
<evidence type="ECO:0000256" key="1">
    <source>
        <dbReference type="SAM" id="MobiDB-lite"/>
    </source>
</evidence>
<dbReference type="PANTHER" id="PTHR32428">
    <property type="entry name" value="TARGET OF RAPAMYCIN COMPLEX 2 SUBUNIT BIT61-RELATED"/>
    <property type="match status" value="1"/>
</dbReference>
<feature type="compositionally biased region" description="Polar residues" evidence="1">
    <location>
        <begin position="383"/>
        <end position="398"/>
    </location>
</feature>
<feature type="region of interest" description="Disordered" evidence="1">
    <location>
        <begin position="349"/>
        <end position="431"/>
    </location>
</feature>
<proteinExistence type="predicted"/>
<feature type="compositionally biased region" description="Low complexity" evidence="1">
    <location>
        <begin position="43"/>
        <end position="73"/>
    </location>
</feature>
<sequence length="803" mass="83758">MNPSSKPLTLSTSHSSVVSASVDSLNSIPGIRDPSSLPTNAELLLSTPHVSSSPPHSLNSTSASSLSSSGSLPIHQQHSLGDVGSLLHRINAESTHGSLGHARSQSQNHTRSYSTNSQRSLRMNSRTPSESHVQMPSHLFSPTVHGSNSSAGASAGTGTGTTAPGGVGMGGTVNGSGHYHPFPGLNTNPALMASESHGSTYLSSPNDTHDGHQSGMDSPTSVGASTWTSPPMDPHQGQRQHPVVSTSVSSGCGLTSPVSLPSPIQLPPPQQQQQSSMQQLRNQPTQQQQQQQQLQLQQQQSQQPQQQVQPQQPPVVTKPKKEKHTFGGMSASSFLTETLPATGMRLYQGSRKGAKSHGEIPHSSNASISSGKSKKSSRGVLVGTSTISSIGNRKQQLSPGGGNSAGGSLHNGSSDKIFSTSASNMSSPMTPDHKIHHLNSTVAAAASVPHHHYLTSPTMPRNNYSSLDAKVMYREMSGGHSTEDVWQDLCIKVLTLFNGQGLTGAIEDLNDLVRRCLATRSPSALCDEVGELLENGMLTLNAKLTDVPDEKLVSRLVELWSFFFGTVLPYFEGVFLPLQVELRSGNARRVSRKLTGRSGGGSSGGGGVSSILTTISNGGSGLGGAFAIGGNVGAGSGSGGGGGGGGGASGLESAMSIASPRTTLDLDRNNDDVEPENIRTMALTAFRDSVILPKTDRLRGVFANLFVAIDASIPVTDTASRMLQMTSILTSIQSGDHDQTRMEEISNRLKANWKQFTRRGNRGGFVGLDKKITAPSASASSSSSSAAIPAVVSGPMASVVQAH</sequence>
<feature type="region of interest" description="Disordered" evidence="1">
    <location>
        <begin position="95"/>
        <end position="169"/>
    </location>
</feature>
<keyword evidence="3" id="KW-1185">Reference proteome</keyword>
<feature type="compositionally biased region" description="Low complexity" evidence="1">
    <location>
        <begin position="11"/>
        <end position="27"/>
    </location>
</feature>